<organism evidence="3 4">
    <name type="scientific">Aduncisulcus paluster</name>
    <dbReference type="NCBI Taxonomy" id="2918883"/>
    <lineage>
        <taxon>Eukaryota</taxon>
        <taxon>Metamonada</taxon>
        <taxon>Carpediemonas-like organisms</taxon>
        <taxon>Aduncisulcus</taxon>
    </lineage>
</organism>
<name>A0ABQ5K059_9EUKA</name>
<sequence>MDYNDYLEIAEEELEEASISLSEIAVEPLDTVLADLDKELEIIDEHIYNSTDQLKKSTNPEIKYAIHSSILPDSIVSVGGLAEGASTQVTGTIEAYREAAVDQVKFRRIQHTEDLALLDSRARSAAATAWRATEDFKDKQRRALSFAMEQRAKKISTKALLLESEIIKNAEKNGCVVSISRATSGSASAARRFRVEPLKTPVQMRFGVHCIRGVRMKLDRGMFIMTVHVRHKLGGVPMCFERDGKGRYAYGSRSFSGVGFPFSNPPQGVREIGGIPDIPISQDLFLALPPMNELPQTAVYIFELWKIASDRILGDDDSRITEAQKIDGQEVKYISKTKKYEFLRKREKARIKKAKKLGTYKKLKQNLLLLQKKDKEQAKAALEPGHGGQDGVSEVTGITSTGISGILSSGGLSSSSATMDDDEVVGWGSLPVSDVTHKLNEGKLKIPILHGAVDQDITLHNTISELISSDIDAWLGNMYVELTRCGHSGDGHCMVSVTAQNESSDDLDDTVGKGKKKGKDTSGKGKGKKAGGPSGVMDTSRGASMDDVALLQSDGGSHVVKEGDESLDEDGDAVQPILGRAGNSVTGGEASSARSSGSKAPSMANHVTLCGVPVPSSRHMTEGGLDDSQWTAPAWSNASFYTANDNEDGGERGIPEEDRMVIMRHQMEKAVGAGSHDGSGQPGRIFGVEPSEQHSHGNGNQERFLQVGTGGGRVPVPSSRHMTEGGLDDSQWTAPAWSNASFYTANDNEDGGERGIPEEDRMVIMRHQMEKAVGAGSHDGSGQPGRIFGVEPSEQHSHGNGNQERFLQVGTGGGRGSSMSNRSNSRISAISEKYEELLDDDYVSGVQVNFVSTNPTITLQAPIPSSITPDCEYFRHYRTCVKPDPDMEATYTEAEMKGGFFKRVLPTVLKLTRWDRGDPWMWMFIVWMLLLFWFRPLIHYGSQYLFLWFSNFPIRLFEIDLPRSVVIDYQRSVVPTQTEGFLIAGPSVILLAISLVLIFFHWLLLALLAKAPHFLSWLIYSLLILAFLDPIVQIVEDTFVVAGLGCGWGCSCLPSYDAGNVLLNSDEDTAQYVSDFGKLYDLLIHKEGSGIVGTLLTITILIALCGISFSILSVYILKLFENGTITDAYHRMCDKDQTFVNPSDIEISSHELRLALCRMDGNSIEVEDVQEHDTAGGAGLSGTRIGGIHGTARRPDNEDEGVGLSSRGGGNQTASSTLLSGSFGGEDSEAAVESLMPQKRRSTGSSSRQVIIKRTSVAYIALGDPGIADTLDYYGIYDQDNTGLSVLKRHFVVSKESGRVFEIYVGIFGEILKELGLIPANRALYGERWFYEVQPEEVFGQIDPSGSMGTNENSDSGTLSTTDL</sequence>
<dbReference type="EMBL" id="BQXS01012509">
    <property type="protein sequence ID" value="GKT24170.1"/>
    <property type="molecule type" value="Genomic_DNA"/>
</dbReference>
<feature type="region of interest" description="Disordered" evidence="1">
    <location>
        <begin position="558"/>
        <end position="602"/>
    </location>
</feature>
<dbReference type="PANTHER" id="PTHR33862">
    <property type="entry name" value="OROFACIAL CLEFT 1 CANDIDATE GENE 1 PROTEIN"/>
    <property type="match status" value="1"/>
</dbReference>
<comment type="caution">
    <text evidence="3">The sequence shown here is derived from an EMBL/GenBank/DDBJ whole genome shotgun (WGS) entry which is preliminary data.</text>
</comment>
<dbReference type="Proteomes" id="UP001057375">
    <property type="component" value="Unassembled WGS sequence"/>
</dbReference>
<feature type="compositionally biased region" description="Polar residues" evidence="1">
    <location>
        <begin position="1347"/>
        <end position="1364"/>
    </location>
</feature>
<feature type="transmembrane region" description="Helical" evidence="2">
    <location>
        <begin position="981"/>
        <end position="1008"/>
    </location>
</feature>
<feature type="region of interest" description="Disordered" evidence="1">
    <location>
        <begin position="1341"/>
        <end position="1364"/>
    </location>
</feature>
<feature type="transmembrane region" description="Helical" evidence="2">
    <location>
        <begin position="1014"/>
        <end position="1032"/>
    </location>
</feature>
<feature type="region of interest" description="Disordered" evidence="1">
    <location>
        <begin position="774"/>
        <end position="824"/>
    </location>
</feature>
<evidence type="ECO:0000313" key="4">
    <source>
        <dbReference type="Proteomes" id="UP001057375"/>
    </source>
</evidence>
<feature type="region of interest" description="Disordered" evidence="1">
    <location>
        <begin position="1170"/>
        <end position="1223"/>
    </location>
</feature>
<feature type="transmembrane region" description="Helical" evidence="2">
    <location>
        <begin position="920"/>
        <end position="938"/>
    </location>
</feature>
<keyword evidence="4" id="KW-1185">Reference proteome</keyword>
<protein>
    <submittedName>
        <fullName evidence="3">Orofacial cleft 1 candidate gene 1 protein like protein</fullName>
    </submittedName>
</protein>
<feature type="compositionally biased region" description="Low complexity" evidence="1">
    <location>
        <begin position="587"/>
        <end position="602"/>
    </location>
</feature>
<proteinExistence type="predicted"/>
<evidence type="ECO:0000256" key="1">
    <source>
        <dbReference type="SAM" id="MobiDB-lite"/>
    </source>
</evidence>
<evidence type="ECO:0000313" key="3">
    <source>
        <dbReference type="EMBL" id="GKT24170.1"/>
    </source>
</evidence>
<keyword evidence="2" id="KW-0472">Membrane</keyword>
<keyword evidence="2" id="KW-1133">Transmembrane helix</keyword>
<keyword evidence="2" id="KW-0812">Transmembrane</keyword>
<accession>A0ABQ5K059</accession>
<dbReference type="PANTHER" id="PTHR33862:SF3">
    <property type="entry name" value="OROFACIAL CLEFT 1 CANDIDATE GENE 1 PROTEIN"/>
    <property type="match status" value="1"/>
</dbReference>
<feature type="transmembrane region" description="Helical" evidence="2">
    <location>
        <begin position="1091"/>
        <end position="1117"/>
    </location>
</feature>
<feature type="region of interest" description="Disordered" evidence="1">
    <location>
        <begin position="501"/>
        <end position="541"/>
    </location>
</feature>
<gene>
    <name evidence="3" type="ORF">ADUPG1_012651</name>
</gene>
<evidence type="ECO:0000256" key="2">
    <source>
        <dbReference type="SAM" id="Phobius"/>
    </source>
</evidence>
<reference evidence="3" key="1">
    <citation type="submission" date="2022-03" db="EMBL/GenBank/DDBJ databases">
        <title>Draft genome sequence of Aduncisulcus paluster, a free-living microaerophilic Fornicata.</title>
        <authorList>
            <person name="Yuyama I."/>
            <person name="Kume K."/>
            <person name="Tamura T."/>
            <person name="Inagaki Y."/>
            <person name="Hashimoto T."/>
        </authorList>
    </citation>
    <scope>NUCLEOTIDE SEQUENCE</scope>
    <source>
        <strain evidence="3">NY0171</strain>
    </source>
</reference>
<feature type="compositionally biased region" description="Gly residues" evidence="1">
    <location>
        <begin position="1176"/>
        <end position="1189"/>
    </location>
</feature>
<dbReference type="InterPro" id="IPR031390">
    <property type="entry name" value="OFCC1"/>
</dbReference>